<evidence type="ECO:0000256" key="5">
    <source>
        <dbReference type="ARBA" id="ARBA00023136"/>
    </source>
</evidence>
<comment type="caution">
    <text evidence="11">The sequence shown here is derived from an EMBL/GenBank/DDBJ whole genome shotgun (WGS) entry which is preliminary data.</text>
</comment>
<feature type="region of interest" description="Disordered" evidence="8">
    <location>
        <begin position="547"/>
        <end position="611"/>
    </location>
</feature>
<feature type="region of interest" description="Disordered" evidence="8">
    <location>
        <begin position="870"/>
        <end position="921"/>
    </location>
</feature>
<feature type="compositionally biased region" description="Low complexity" evidence="8">
    <location>
        <begin position="600"/>
        <end position="611"/>
    </location>
</feature>
<evidence type="ECO:0000256" key="3">
    <source>
        <dbReference type="ARBA" id="ARBA00022475"/>
    </source>
</evidence>
<dbReference type="Pfam" id="PF25868">
    <property type="entry name" value="Fn1_3"/>
    <property type="match status" value="1"/>
</dbReference>
<evidence type="ECO:0000256" key="7">
    <source>
        <dbReference type="ARBA" id="ARBA00023180"/>
    </source>
</evidence>
<reference evidence="11 12" key="1">
    <citation type="submission" date="2024-08" db="EMBL/GenBank/DDBJ databases">
        <authorList>
            <person name="Cucini C."/>
            <person name="Frati F."/>
        </authorList>
    </citation>
    <scope>NUCLEOTIDE SEQUENCE [LARGE SCALE GENOMIC DNA]</scope>
</reference>
<dbReference type="SUPFAM" id="SSF110035">
    <property type="entry name" value="GDNF receptor-like"/>
    <property type="match status" value="4"/>
</dbReference>
<feature type="compositionally biased region" description="Low complexity" evidence="8">
    <location>
        <begin position="959"/>
        <end position="975"/>
    </location>
</feature>
<feature type="region of interest" description="Disordered" evidence="8">
    <location>
        <begin position="1352"/>
        <end position="1377"/>
    </location>
</feature>
<feature type="transmembrane region" description="Helical" evidence="9">
    <location>
        <begin position="102"/>
        <end position="125"/>
    </location>
</feature>
<keyword evidence="3" id="KW-1003">Cell membrane</keyword>
<feature type="compositionally biased region" description="Low complexity" evidence="8">
    <location>
        <begin position="1285"/>
        <end position="1295"/>
    </location>
</feature>
<keyword evidence="9" id="KW-1133">Transmembrane helix</keyword>
<feature type="region of interest" description="Disordered" evidence="8">
    <location>
        <begin position="959"/>
        <end position="979"/>
    </location>
</feature>
<dbReference type="SMART" id="SM00907">
    <property type="entry name" value="GDNF"/>
    <property type="match status" value="4"/>
</dbReference>
<feature type="domain" description="GDNF/GAS1" evidence="10">
    <location>
        <begin position="287"/>
        <end position="362"/>
    </location>
</feature>
<dbReference type="PANTHER" id="PTHR10269:SF12">
    <property type="entry name" value="GLIAL CELL LINE-DERIVED NEUROTROPHIC FAMILY RECEPTOR-LIKE, ISOFORM E"/>
    <property type="match status" value="1"/>
</dbReference>
<feature type="compositionally biased region" description="Basic residues" evidence="8">
    <location>
        <begin position="908"/>
        <end position="919"/>
    </location>
</feature>
<feature type="compositionally biased region" description="Low complexity" evidence="8">
    <location>
        <begin position="876"/>
        <end position="891"/>
    </location>
</feature>
<comment type="subcellular location">
    <subcellularLocation>
        <location evidence="1">Cell membrane</location>
    </subcellularLocation>
</comment>
<dbReference type="PANTHER" id="PTHR10269">
    <property type="entry name" value="GDNF RECEPTOR ALPHA"/>
    <property type="match status" value="1"/>
</dbReference>
<keyword evidence="9" id="KW-0812">Transmembrane</keyword>
<evidence type="ECO:0000256" key="4">
    <source>
        <dbReference type="ARBA" id="ARBA00022729"/>
    </source>
</evidence>
<name>A0ABP1QTX3_9HEXA</name>
<keyword evidence="5 9" id="KW-0472">Membrane</keyword>
<accession>A0ABP1QTX3</accession>
<keyword evidence="7" id="KW-0325">Glycoprotein</keyword>
<comment type="similarity">
    <text evidence="2">Belongs to the GDNFR family.</text>
</comment>
<dbReference type="InterPro" id="IPR016017">
    <property type="entry name" value="GDNF/GAS1"/>
</dbReference>
<evidence type="ECO:0000256" key="1">
    <source>
        <dbReference type="ARBA" id="ARBA00004236"/>
    </source>
</evidence>
<keyword evidence="6" id="KW-0675">Receptor</keyword>
<dbReference type="EMBL" id="CAXLJM020000042">
    <property type="protein sequence ID" value="CAL8109863.1"/>
    <property type="molecule type" value="Genomic_DNA"/>
</dbReference>
<dbReference type="InterPro" id="IPR037193">
    <property type="entry name" value="GDNF_alpha"/>
</dbReference>
<evidence type="ECO:0000313" key="12">
    <source>
        <dbReference type="Proteomes" id="UP001642540"/>
    </source>
</evidence>
<evidence type="ECO:0000256" key="8">
    <source>
        <dbReference type="SAM" id="MobiDB-lite"/>
    </source>
</evidence>
<dbReference type="Pfam" id="PF02351">
    <property type="entry name" value="GDNF"/>
    <property type="match status" value="2"/>
</dbReference>
<proteinExistence type="inferred from homology"/>
<keyword evidence="4" id="KW-0732">Signal</keyword>
<feature type="domain" description="GDNF/GAS1" evidence="10">
    <location>
        <begin position="734"/>
        <end position="815"/>
    </location>
</feature>
<dbReference type="InterPro" id="IPR003438">
    <property type="entry name" value="GDNF_rcpt"/>
</dbReference>
<feature type="compositionally biased region" description="Gly residues" evidence="8">
    <location>
        <begin position="564"/>
        <end position="573"/>
    </location>
</feature>
<dbReference type="Pfam" id="PF25537">
    <property type="entry name" value="DUF7921"/>
    <property type="match status" value="1"/>
</dbReference>
<gene>
    <name evidence="11" type="ORF">ODALV1_LOCUS13757</name>
</gene>
<protein>
    <recommendedName>
        <fullName evidence="10">GDNF/GAS1 domain-containing protein</fullName>
    </recommendedName>
</protein>
<dbReference type="InterPro" id="IPR057681">
    <property type="entry name" value="DUF7921"/>
</dbReference>
<feature type="domain" description="GDNF/GAS1" evidence="10">
    <location>
        <begin position="642"/>
        <end position="721"/>
    </location>
</feature>
<feature type="region of interest" description="Disordered" evidence="8">
    <location>
        <begin position="1285"/>
        <end position="1311"/>
    </location>
</feature>
<evidence type="ECO:0000256" key="6">
    <source>
        <dbReference type="ARBA" id="ARBA00023170"/>
    </source>
</evidence>
<evidence type="ECO:0000313" key="11">
    <source>
        <dbReference type="EMBL" id="CAL8109863.1"/>
    </source>
</evidence>
<evidence type="ECO:0000259" key="10">
    <source>
        <dbReference type="SMART" id="SM00907"/>
    </source>
</evidence>
<feature type="domain" description="GDNF/GAS1" evidence="10">
    <location>
        <begin position="189"/>
        <end position="268"/>
    </location>
</feature>
<evidence type="ECO:0000256" key="2">
    <source>
        <dbReference type="ARBA" id="ARBA00005961"/>
    </source>
</evidence>
<organism evidence="11 12">
    <name type="scientific">Orchesella dallaii</name>
    <dbReference type="NCBI Taxonomy" id="48710"/>
    <lineage>
        <taxon>Eukaryota</taxon>
        <taxon>Metazoa</taxon>
        <taxon>Ecdysozoa</taxon>
        <taxon>Arthropoda</taxon>
        <taxon>Hexapoda</taxon>
        <taxon>Collembola</taxon>
        <taxon>Entomobryomorpha</taxon>
        <taxon>Entomobryoidea</taxon>
        <taxon>Orchesellidae</taxon>
        <taxon>Orchesellinae</taxon>
        <taxon>Orchesella</taxon>
    </lineage>
</organism>
<keyword evidence="12" id="KW-1185">Reference proteome</keyword>
<sequence length="1377" mass="153003">MTLDQRGINKYKKKSFPSLNYYNYNVFKCYPQVSCLMRGNTHYKRMGHCWGREVGVKSHQLLHLHHQHHHRHHRIEKVQQHAHQHRHHHRSHSHLYHSSVPVYYSVVVLTMLVVTVGDLFIGPTLGSEFPERECCDNLYPIPAPGPVPRENGIDPALPEYVASTPPATTEPAGRHKSFQTKTASAIMNCIQARDSCMNHTACHPILEVVPRVCGAEKVACSTVTITKCQAALRTLQAFPYFFPTCLCREPSSDPACNTFRDYLFDHPCSIVAEKEKDPYPVHALPTCDYALDVCRKENKCIKLYHDFKTHCKQSDDKCLMVDGEMCHDAWTRLRLSPMFGCICPKVSQKCERIFKEVNYNPCVASETLAALASTSTALFSLEQHRLAGMSAHFNFSPAALFAPNTAIAAGSFLESQYRARHHAAAAHNSLMIHSSRHQHHNFHQHKHSFSPGTRVGHGSSYYEDPGHNAILVAQHGPVGPPLPQPPPRSPAPSHFSLTNNAIIPAARTESHLSVDESLSTPISYHGYPSPGSFTTTQSGSITVQVISSSHAPDDSQLETPLLGPQGGRGGGGINKPPPFVPIATQTGPPFSKHHRDEVSRPQLPQSPSVQQPRLNGAIATISSIRPHGNSRTPSRMQYANTCYTALQNCRRNLTCNGLLEKVINFCDPMRCRQDTCMKALQNFYREADRRWALEVAFCICKKTDNRYDQCILAQEQLHPVCAQRGDLGANLPSCNSLAQSCRTQHDCRVRLQEYEQACAVDSVTRKCAGPTAECRNAMIHILGTKLRFFCGCNGTDVIQLYDCLDWQRILWVNPCVVESHLDYHRMRQNISPVPRSTTTTSQIPTETEYYNESVPGNDVLSTPLGIPRLPQHRNETPVSTYSSSTHSSTVTARIRHPRPHPDGEGHRNPHNTHHGRNGARHQIVTEETVPVAPRVVPSHESSTSVTTIGSREITTSEEVTTISTTTGRTEPATTTQPPKFCYVGRPKQPEQKIREGTSKRLYREEQPSCSELCACSLGGEQAAICAVLDCLETKPCPSRVGDVWHHGAPKYIAHRGACICYAGRFICEKPDKSLYTLANGVFLFLGYSMLDESVLKKHTKLSVKDVVAALQILISPETNHLFFYPEDEVDPALEGLRSLNATDCQLGLYKIEGENIIINATIAEEDFADSRTRQPIGSLFLQEKKKCLPALTVLEQLINNQHPLIRHHQLLSILKVAITENNIPDVKASAQSTFALFSSLVANPCSLILFVVTIHVAASYMHLLLLAATSIPPILSRHKLLQSNNTSCTTTTTSTASHNRKQPSHHQHDRAAGQLVPPLTFPSTLLLQLGSSSSNLMTTLMMMMRTSITRRKTTTTMTETNSTSKTPFYPVSGLDMS</sequence>
<evidence type="ECO:0000256" key="9">
    <source>
        <dbReference type="SAM" id="Phobius"/>
    </source>
</evidence>
<dbReference type="InterPro" id="IPR059035">
    <property type="entry name" value="Fn1_3"/>
</dbReference>
<feature type="compositionally biased region" description="Low complexity" evidence="8">
    <location>
        <begin position="1354"/>
        <end position="1366"/>
    </location>
</feature>
<feature type="compositionally biased region" description="Basic residues" evidence="8">
    <location>
        <begin position="1298"/>
        <end position="1308"/>
    </location>
</feature>
<dbReference type="Proteomes" id="UP001642540">
    <property type="component" value="Unassembled WGS sequence"/>
</dbReference>